<proteinExistence type="predicted"/>
<keyword evidence="2" id="KW-1185">Reference proteome</keyword>
<reference evidence="1" key="2">
    <citation type="submission" date="2020-09" db="EMBL/GenBank/DDBJ databases">
        <authorList>
            <person name="Sun Q."/>
            <person name="Kim S."/>
        </authorList>
    </citation>
    <scope>NUCLEOTIDE SEQUENCE</scope>
    <source>
        <strain evidence="1">KCTC 32020</strain>
    </source>
</reference>
<dbReference type="AlphaFoldDB" id="A0A918Z5N1"/>
<evidence type="ECO:0000313" key="1">
    <source>
        <dbReference type="EMBL" id="GHE38157.1"/>
    </source>
</evidence>
<dbReference type="RefSeq" id="WP_146471890.1">
    <property type="nucleotide sequence ID" value="NZ_BNCF01000011.1"/>
</dbReference>
<gene>
    <name evidence="1" type="ORF">GCM10007167_20470</name>
</gene>
<comment type="caution">
    <text evidence="1">The sequence shown here is derived from an EMBL/GenBank/DDBJ whole genome shotgun (WGS) entry which is preliminary data.</text>
</comment>
<dbReference type="EMBL" id="BNCF01000011">
    <property type="protein sequence ID" value="GHE38157.1"/>
    <property type="molecule type" value="Genomic_DNA"/>
</dbReference>
<name>A0A918Z5N1_9GAMM</name>
<reference evidence="1" key="1">
    <citation type="journal article" date="2014" name="Int. J. Syst. Evol. Microbiol.">
        <title>Complete genome sequence of Corynebacterium casei LMG S-19264T (=DSM 44701T), isolated from a smear-ripened cheese.</title>
        <authorList>
            <consortium name="US DOE Joint Genome Institute (JGI-PGF)"/>
            <person name="Walter F."/>
            <person name="Albersmeier A."/>
            <person name="Kalinowski J."/>
            <person name="Ruckert C."/>
        </authorList>
    </citation>
    <scope>NUCLEOTIDE SEQUENCE</scope>
    <source>
        <strain evidence="1">KCTC 32020</strain>
    </source>
</reference>
<dbReference type="Proteomes" id="UP000636453">
    <property type="component" value="Unassembled WGS sequence"/>
</dbReference>
<accession>A0A918Z5N1</accession>
<protein>
    <submittedName>
        <fullName evidence="1">Uncharacterized protein</fullName>
    </submittedName>
</protein>
<evidence type="ECO:0000313" key="2">
    <source>
        <dbReference type="Proteomes" id="UP000636453"/>
    </source>
</evidence>
<organism evidence="1 2">
    <name type="scientific">Vulcaniibacterium thermophilum</name>
    <dbReference type="NCBI Taxonomy" id="1169913"/>
    <lineage>
        <taxon>Bacteria</taxon>
        <taxon>Pseudomonadati</taxon>
        <taxon>Pseudomonadota</taxon>
        <taxon>Gammaproteobacteria</taxon>
        <taxon>Lysobacterales</taxon>
        <taxon>Lysobacteraceae</taxon>
        <taxon>Vulcaniibacterium</taxon>
    </lineage>
</organism>
<sequence length="70" mass="7424">MMYPTPYDVLPMAAGETYGAATVIDGQGTCGVQAQRDPDGGWRDVQVVVGMAWEDLNSGQSRLTAYGAAR</sequence>